<proteinExistence type="predicted"/>
<dbReference type="AlphaFoldDB" id="A0A6J4QRD5"/>
<gene>
    <name evidence="2" type="ORF">AVDCRST_MAG01-01-3937</name>
</gene>
<feature type="region of interest" description="Disordered" evidence="1">
    <location>
        <begin position="1"/>
        <end position="134"/>
    </location>
</feature>
<dbReference type="EMBL" id="CADCUW010000510">
    <property type="protein sequence ID" value="CAA9444323.1"/>
    <property type="molecule type" value="Genomic_DNA"/>
</dbReference>
<evidence type="ECO:0000256" key="1">
    <source>
        <dbReference type="SAM" id="MobiDB-lite"/>
    </source>
</evidence>
<feature type="compositionally biased region" description="Basic residues" evidence="1">
    <location>
        <begin position="1"/>
        <end position="14"/>
    </location>
</feature>
<evidence type="ECO:0000313" key="2">
    <source>
        <dbReference type="EMBL" id="CAA9444323.1"/>
    </source>
</evidence>
<feature type="compositionally biased region" description="Basic and acidic residues" evidence="1">
    <location>
        <begin position="108"/>
        <end position="128"/>
    </location>
</feature>
<protein>
    <submittedName>
        <fullName evidence="2">Transcriptional regulator, PadR family</fullName>
    </submittedName>
</protein>
<name>A0A6J4QRD5_9ACTN</name>
<feature type="non-terminal residue" evidence="2">
    <location>
        <position position="1"/>
    </location>
</feature>
<accession>A0A6J4QRD5</accession>
<sequence>GRRGRVGRALRRSGRPAAPDARHAEPPAGAGRRGAPRLRDHAGGEGEDRREGAPRAGHALRGDQTPQGGRRDRGVRGEARPRRSPGRRAATLLLPHRLRRRGPGGGGREARRPGARRAPEGRLPRAEAEPGGGV</sequence>
<feature type="compositionally biased region" description="Basic and acidic residues" evidence="1">
    <location>
        <begin position="37"/>
        <end position="53"/>
    </location>
</feature>
<feature type="compositionally biased region" description="Basic and acidic residues" evidence="1">
    <location>
        <begin position="69"/>
        <end position="81"/>
    </location>
</feature>
<organism evidence="2">
    <name type="scientific">uncultured Rubrobacteraceae bacterium</name>
    <dbReference type="NCBI Taxonomy" id="349277"/>
    <lineage>
        <taxon>Bacteria</taxon>
        <taxon>Bacillati</taxon>
        <taxon>Actinomycetota</taxon>
        <taxon>Rubrobacteria</taxon>
        <taxon>Rubrobacterales</taxon>
        <taxon>Rubrobacteraceae</taxon>
        <taxon>environmental samples</taxon>
    </lineage>
</organism>
<feature type="non-terminal residue" evidence="2">
    <location>
        <position position="134"/>
    </location>
</feature>
<reference evidence="2" key="1">
    <citation type="submission" date="2020-02" db="EMBL/GenBank/DDBJ databases">
        <authorList>
            <person name="Meier V. D."/>
        </authorList>
    </citation>
    <scope>NUCLEOTIDE SEQUENCE</scope>
    <source>
        <strain evidence="2">AVDCRST_MAG01</strain>
    </source>
</reference>